<evidence type="ECO:0000259" key="4">
    <source>
        <dbReference type="PROSITE" id="PS51161"/>
    </source>
</evidence>
<protein>
    <recommendedName>
        <fullName evidence="4">ATP-cone domain-containing protein</fullName>
    </recommendedName>
</protein>
<comment type="caution">
    <text evidence="5">The sequence shown here is derived from an EMBL/GenBank/DDBJ whole genome shotgun (WGS) entry which is preliminary data.</text>
</comment>
<reference evidence="5" key="1">
    <citation type="submission" date="2020-08" db="EMBL/GenBank/DDBJ databases">
        <title>Genome public.</title>
        <authorList>
            <person name="Liu C."/>
            <person name="Sun Q."/>
        </authorList>
    </citation>
    <scope>NUCLEOTIDE SEQUENCE</scope>
    <source>
        <strain evidence="5">NSJ-42</strain>
    </source>
</reference>
<organism evidence="5 6">
    <name type="scientific">Clostridium lentum</name>
    <dbReference type="NCBI Taxonomy" id="2763037"/>
    <lineage>
        <taxon>Bacteria</taxon>
        <taxon>Bacillati</taxon>
        <taxon>Bacillota</taxon>
        <taxon>Clostridia</taxon>
        <taxon>Eubacteriales</taxon>
        <taxon>Clostridiaceae</taxon>
        <taxon>Clostridium</taxon>
    </lineage>
</organism>
<dbReference type="EMBL" id="JACOOQ010000002">
    <property type="protein sequence ID" value="MBC5639166.1"/>
    <property type="molecule type" value="Genomic_DNA"/>
</dbReference>
<sequence>MKVIKKDGRLQELDLEKIKISILSATNDSKELLNESDVKILVEDINSKMKEVRKNGEDTSSYEISGIVIAILKRDGFSDIIEKYVGYEKQ</sequence>
<keyword evidence="6" id="KW-1185">Reference proteome</keyword>
<keyword evidence="1 3" id="KW-0547">Nucleotide-binding</keyword>
<feature type="domain" description="ATP-cone" evidence="4">
    <location>
        <begin position="1"/>
        <end position="90"/>
    </location>
</feature>
<evidence type="ECO:0000313" key="5">
    <source>
        <dbReference type="EMBL" id="MBC5639166.1"/>
    </source>
</evidence>
<dbReference type="InterPro" id="IPR005144">
    <property type="entry name" value="ATP-cone_dom"/>
</dbReference>
<evidence type="ECO:0000313" key="6">
    <source>
        <dbReference type="Proteomes" id="UP000662088"/>
    </source>
</evidence>
<dbReference type="Proteomes" id="UP000662088">
    <property type="component" value="Unassembled WGS sequence"/>
</dbReference>
<gene>
    <name evidence="5" type="ORF">H8R92_01710</name>
</gene>
<evidence type="ECO:0000256" key="1">
    <source>
        <dbReference type="ARBA" id="ARBA00022741"/>
    </source>
</evidence>
<dbReference type="Pfam" id="PF03477">
    <property type="entry name" value="ATP-cone"/>
    <property type="match status" value="1"/>
</dbReference>
<name>A0A8I0A756_9CLOT</name>
<keyword evidence="2 3" id="KW-0067">ATP-binding</keyword>
<dbReference type="AlphaFoldDB" id="A0A8I0A756"/>
<evidence type="ECO:0000256" key="2">
    <source>
        <dbReference type="ARBA" id="ARBA00022840"/>
    </source>
</evidence>
<evidence type="ECO:0000256" key="3">
    <source>
        <dbReference type="PROSITE-ProRule" id="PRU00492"/>
    </source>
</evidence>
<dbReference type="GO" id="GO:0005524">
    <property type="term" value="F:ATP binding"/>
    <property type="evidence" value="ECO:0007669"/>
    <property type="project" value="UniProtKB-UniRule"/>
</dbReference>
<proteinExistence type="predicted"/>
<accession>A0A8I0A756</accession>
<dbReference type="PROSITE" id="PS51161">
    <property type="entry name" value="ATP_CONE"/>
    <property type="match status" value="1"/>
</dbReference>